<dbReference type="Gene3D" id="2.40.70.10">
    <property type="entry name" value="Acid Proteases"/>
    <property type="match status" value="1"/>
</dbReference>
<dbReference type="RefSeq" id="WP_345464192.1">
    <property type="nucleotide sequence ID" value="NZ_BAABKG010000007.1"/>
</dbReference>
<organism evidence="1 2">
    <name type="scientific">Nocardioides marinquilinus</name>
    <dbReference type="NCBI Taxonomy" id="1210400"/>
    <lineage>
        <taxon>Bacteria</taxon>
        <taxon>Bacillati</taxon>
        <taxon>Actinomycetota</taxon>
        <taxon>Actinomycetes</taxon>
        <taxon>Propionibacteriales</taxon>
        <taxon>Nocardioidaceae</taxon>
        <taxon>Nocardioides</taxon>
    </lineage>
</organism>
<dbReference type="InterPro" id="IPR021109">
    <property type="entry name" value="Peptidase_aspartic_dom_sf"/>
</dbReference>
<evidence type="ECO:0000313" key="2">
    <source>
        <dbReference type="Proteomes" id="UP001500221"/>
    </source>
</evidence>
<sequence>MTPAAVAFELRQASGTRPFVPALVDGVPVSLMVHSNASLGLMLTHDTAARVGLATGDVERPDYGIAAVGRLGGRGRASAAVGSLQVGDDVATDVRATVFELPTEPDEEPVEGMLGLGWLRGRGVVVDLARRLVVPGGGPIDGVVLRRRPDWDAWVIDTVVNGRAAQWVVSTVAGVLVDAPAAHRLGLALGDAAEDDGGPTGTVVTTRHVTGPWSVDVGGRSFAVHDAIASDLYAYAATPRTGKDETFAGYLGCDFLLEHRAVVDLGRGVLALAGA</sequence>
<proteinExistence type="predicted"/>
<comment type="caution">
    <text evidence="1">The sequence shown here is derived from an EMBL/GenBank/DDBJ whole genome shotgun (WGS) entry which is preliminary data.</text>
</comment>
<dbReference type="EMBL" id="BAABKG010000007">
    <property type="protein sequence ID" value="GAA5156418.1"/>
    <property type="molecule type" value="Genomic_DNA"/>
</dbReference>
<name>A0ABP9Q3T3_9ACTN</name>
<dbReference type="Proteomes" id="UP001500221">
    <property type="component" value="Unassembled WGS sequence"/>
</dbReference>
<evidence type="ECO:0000313" key="1">
    <source>
        <dbReference type="EMBL" id="GAA5156418.1"/>
    </source>
</evidence>
<keyword evidence="2" id="KW-1185">Reference proteome</keyword>
<gene>
    <name evidence="1" type="ORF">GCM10023340_44220</name>
</gene>
<reference evidence="2" key="1">
    <citation type="journal article" date="2019" name="Int. J. Syst. Evol. Microbiol.">
        <title>The Global Catalogue of Microorganisms (GCM) 10K type strain sequencing project: providing services to taxonomists for standard genome sequencing and annotation.</title>
        <authorList>
            <consortium name="The Broad Institute Genomics Platform"/>
            <consortium name="The Broad Institute Genome Sequencing Center for Infectious Disease"/>
            <person name="Wu L."/>
            <person name="Ma J."/>
        </authorList>
    </citation>
    <scope>NUCLEOTIDE SEQUENCE [LARGE SCALE GENOMIC DNA]</scope>
    <source>
        <strain evidence="2">JCM 18459</strain>
    </source>
</reference>
<protein>
    <submittedName>
        <fullName evidence="1">Uncharacterized protein</fullName>
    </submittedName>
</protein>
<accession>A0ABP9Q3T3</accession>